<dbReference type="Proteomes" id="UP000238196">
    <property type="component" value="Unassembled WGS sequence"/>
</dbReference>
<proteinExistence type="predicted"/>
<feature type="domain" description="HTH-like" evidence="1">
    <location>
        <begin position="31"/>
        <end position="83"/>
    </location>
</feature>
<dbReference type="OrthoDB" id="9810995at2"/>
<dbReference type="EMBL" id="PRLP01000037">
    <property type="protein sequence ID" value="PPC76899.1"/>
    <property type="molecule type" value="Genomic_DNA"/>
</dbReference>
<dbReference type="PANTHER" id="PTHR46889">
    <property type="entry name" value="TRANSPOSASE INSF FOR INSERTION SEQUENCE IS3B-RELATED"/>
    <property type="match status" value="1"/>
</dbReference>
<dbReference type="InterPro" id="IPR025948">
    <property type="entry name" value="HTH-like_dom"/>
</dbReference>
<feature type="non-terminal residue" evidence="2">
    <location>
        <position position="1"/>
    </location>
</feature>
<accession>A0A2S5KQU1</accession>
<gene>
    <name evidence="2" type="ORF">C4K68_12790</name>
</gene>
<dbReference type="Pfam" id="PF13276">
    <property type="entry name" value="HTH_21"/>
    <property type="match status" value="1"/>
</dbReference>
<name>A0A2S5KQU1_9PROT</name>
<dbReference type="PANTHER" id="PTHR46889:SF4">
    <property type="entry name" value="TRANSPOSASE INSO FOR INSERTION SEQUENCE ELEMENT IS911B-RELATED"/>
    <property type="match status" value="1"/>
</dbReference>
<sequence length="117" mass="13303">QLCELFELPTSTYYDRQKRATLPEIQRMNERAQVRALFAASQGSAGARTVMKQLAMQGVAMGRYKVTRLMAEAGLMSRQPGKYRYKQARQVHAVVPNRLDRAFFSKWNSRRGCGTSA</sequence>
<evidence type="ECO:0000259" key="1">
    <source>
        <dbReference type="Pfam" id="PF13276"/>
    </source>
</evidence>
<comment type="caution">
    <text evidence="2">The sequence shown here is derived from an EMBL/GenBank/DDBJ whole genome shotgun (WGS) entry which is preliminary data.</text>
</comment>
<evidence type="ECO:0000313" key="2">
    <source>
        <dbReference type="EMBL" id="PPC76899.1"/>
    </source>
</evidence>
<organism evidence="2 3">
    <name type="scientific">Proteobacteria bacterium 228</name>
    <dbReference type="NCBI Taxonomy" id="2083153"/>
    <lineage>
        <taxon>Bacteria</taxon>
        <taxon>Pseudomonadati</taxon>
        <taxon>Pseudomonadota</taxon>
    </lineage>
</organism>
<protein>
    <submittedName>
        <fullName evidence="2">IS3 family transposase</fullName>
    </submittedName>
</protein>
<dbReference type="AlphaFoldDB" id="A0A2S5KQU1"/>
<evidence type="ECO:0000313" key="3">
    <source>
        <dbReference type="Proteomes" id="UP000238196"/>
    </source>
</evidence>
<reference evidence="2 3" key="1">
    <citation type="submission" date="2018-02" db="EMBL/GenBank/DDBJ databases">
        <title>novel marine gammaproteobacteria from coastal saline agro ecosystem.</title>
        <authorList>
            <person name="Krishnan R."/>
            <person name="Ramesh Kumar N."/>
        </authorList>
    </citation>
    <scope>NUCLEOTIDE SEQUENCE [LARGE SCALE GENOMIC DNA]</scope>
    <source>
        <strain evidence="2 3">228</strain>
    </source>
</reference>
<dbReference type="InterPro" id="IPR050900">
    <property type="entry name" value="Transposase_IS3/IS150/IS904"/>
</dbReference>